<dbReference type="Proteomes" id="UP000240461">
    <property type="component" value="Segment"/>
</dbReference>
<accession>A0A0G2Y6E4</accession>
<evidence type="ECO:0000256" key="1">
    <source>
        <dbReference type="SAM" id="Coils"/>
    </source>
</evidence>
<dbReference type="KEGG" id="vg:80513917"/>
<keyword evidence="3" id="KW-1185">Reference proteome</keyword>
<dbReference type="EMBL" id="KM982402">
    <property type="protein sequence ID" value="AKI80119.1"/>
    <property type="molecule type" value="Genomic_DNA"/>
</dbReference>
<keyword evidence="1" id="KW-0175">Coiled coil</keyword>
<sequence length="141" mass="16411">MNKLESGNESKHHKEYSVSSDPEDVSIVSLNKEIQNIRYIISDIKSQTVDVIQNLNNNVKEYNTIIHKFQNEYKTDKIAANSSVCHLESRVRILEHEIKSIKQDNQMLFEKMRDMVTDNSRLFGIIFDILKDLETNPGNKK</sequence>
<evidence type="ECO:0000313" key="2">
    <source>
        <dbReference type="EMBL" id="AKI80119.1"/>
    </source>
</evidence>
<feature type="coiled-coil region" evidence="1">
    <location>
        <begin position="52"/>
        <end position="111"/>
    </location>
</feature>
<evidence type="ECO:0000313" key="3">
    <source>
        <dbReference type="Proteomes" id="UP000240461"/>
    </source>
</evidence>
<reference evidence="2 3" key="1">
    <citation type="submission" date="2014-10" db="EMBL/GenBank/DDBJ databases">
        <title>Pan-genome analysis of Brazilian lineage A amoebal mimiviruses.</title>
        <authorList>
            <person name="Assis F.L."/>
            <person name="Abrahao J.S."/>
            <person name="Kroon E.G."/>
            <person name="Dornas F.P."/>
            <person name="Andrade K.R."/>
            <person name="Borato P.V.M."/>
            <person name="Pilotto M.R."/>
            <person name="Benamar S."/>
            <person name="LaScola B."/>
            <person name="Colson P."/>
        </authorList>
    </citation>
    <scope>NUCLEOTIDE SEQUENCE [LARGE SCALE GENOMIC DNA]</scope>
    <source>
        <strain evidence="2 3">Kroon</strain>
    </source>
</reference>
<proteinExistence type="predicted"/>
<organism evidence="2 3">
    <name type="scientific">Acanthamoeba polyphaga mimivirus Kroon</name>
    <dbReference type="NCBI Taxonomy" id="3069720"/>
    <lineage>
        <taxon>Viruses</taxon>
        <taxon>Varidnaviria</taxon>
        <taxon>Bamfordvirae</taxon>
        <taxon>Nucleocytoviricota</taxon>
        <taxon>Megaviricetes</taxon>
        <taxon>Imitervirales</taxon>
        <taxon>Mimiviridae</taxon>
        <taxon>Megamimivirinae</taxon>
        <taxon>Mimivirus</taxon>
        <taxon>Mimivirus lagoaense</taxon>
    </lineage>
</organism>
<name>A0A0G2Y6E4_9VIRU</name>
<protein>
    <submittedName>
        <fullName evidence="2">Uncharacterized protein</fullName>
    </submittedName>
</protein>